<feature type="active site" description="Proton acceptor" evidence="11">
    <location>
        <position position="404"/>
    </location>
</feature>
<proteinExistence type="inferred from homology"/>
<dbReference type="PANTHER" id="PTHR11911:SF111">
    <property type="entry name" value="INOSINE-5'-MONOPHOSPHATE DEHYDROGENASE"/>
    <property type="match status" value="1"/>
</dbReference>
<dbReference type="InterPro" id="IPR015875">
    <property type="entry name" value="IMP_DH/GMP_Rdtase_CS"/>
</dbReference>
<feature type="binding site" evidence="11">
    <location>
        <position position="471"/>
    </location>
    <ligand>
        <name>K(+)</name>
        <dbReference type="ChEBI" id="CHEBI:29103"/>
        <note>ligand shared between two tetrameric partners</note>
    </ligand>
</feature>
<comment type="similarity">
    <text evidence="2 11 13">Belongs to the IMPDH/GMPR family.</text>
</comment>
<dbReference type="InterPro" id="IPR013785">
    <property type="entry name" value="Aldolase_TIM"/>
</dbReference>
<evidence type="ECO:0000256" key="7">
    <source>
        <dbReference type="ARBA" id="ARBA00023002"/>
    </source>
</evidence>
<comment type="catalytic activity">
    <reaction evidence="10 11 14">
        <text>IMP + NAD(+) + H2O = XMP + NADH + H(+)</text>
        <dbReference type="Rhea" id="RHEA:11708"/>
        <dbReference type="ChEBI" id="CHEBI:15377"/>
        <dbReference type="ChEBI" id="CHEBI:15378"/>
        <dbReference type="ChEBI" id="CHEBI:57464"/>
        <dbReference type="ChEBI" id="CHEBI:57540"/>
        <dbReference type="ChEBI" id="CHEBI:57945"/>
        <dbReference type="ChEBI" id="CHEBI:58053"/>
        <dbReference type="EC" id="1.1.1.205"/>
    </reaction>
</comment>
<evidence type="ECO:0000256" key="10">
    <source>
        <dbReference type="ARBA" id="ARBA00048028"/>
    </source>
</evidence>
<dbReference type="SMART" id="SM01240">
    <property type="entry name" value="IMPDH"/>
    <property type="match status" value="1"/>
</dbReference>
<dbReference type="Pfam" id="PF00571">
    <property type="entry name" value="CBS"/>
    <property type="match status" value="2"/>
</dbReference>
<evidence type="ECO:0000256" key="9">
    <source>
        <dbReference type="ARBA" id="ARBA00023122"/>
    </source>
</evidence>
<evidence type="ECO:0000256" key="4">
    <source>
        <dbReference type="ARBA" id="ARBA00022749"/>
    </source>
</evidence>
<dbReference type="PROSITE" id="PS51371">
    <property type="entry name" value="CBS"/>
    <property type="match status" value="2"/>
</dbReference>
<organism evidence="16 17">
    <name type="scientific">Sporosarcina oncorhynchi</name>
    <dbReference type="NCBI Taxonomy" id="3056444"/>
    <lineage>
        <taxon>Bacteria</taxon>
        <taxon>Bacillati</taxon>
        <taxon>Bacillota</taxon>
        <taxon>Bacilli</taxon>
        <taxon>Bacillales</taxon>
        <taxon>Caryophanaceae</taxon>
        <taxon>Sporosarcina</taxon>
    </lineage>
</organism>
<feature type="binding site" evidence="11">
    <location>
        <position position="306"/>
    </location>
    <ligand>
        <name>IMP</name>
        <dbReference type="ChEBI" id="CHEBI:58053"/>
    </ligand>
</feature>
<comment type="pathway">
    <text evidence="11 14">Purine metabolism; XMP biosynthesis via de novo pathway; XMP from IMP: step 1/1.</text>
</comment>
<feature type="binding site" evidence="11">
    <location>
        <begin position="388"/>
        <end position="392"/>
    </location>
    <ligand>
        <name>IMP</name>
        <dbReference type="ChEBI" id="CHEBI:58053"/>
    </ligand>
</feature>
<evidence type="ECO:0000256" key="13">
    <source>
        <dbReference type="RuleBase" id="RU003927"/>
    </source>
</evidence>
<feature type="binding site" evidence="11">
    <location>
        <begin position="364"/>
        <end position="365"/>
    </location>
    <ligand>
        <name>IMP</name>
        <dbReference type="ChEBI" id="CHEBI:58053"/>
    </ligand>
</feature>
<comment type="function">
    <text evidence="11">Catalyzes the conversion of inosine 5'-phosphate (IMP) to xanthosine 5'-phosphate (XMP), the first committed and rate-limiting step in the de novo synthesis of guanine nucleotides, and therefore plays an important role in the regulation of cell growth.</text>
</comment>
<dbReference type="Pfam" id="PF00478">
    <property type="entry name" value="IMPDH"/>
    <property type="match status" value="1"/>
</dbReference>
<name>A0ABZ0L613_9BACL</name>
<dbReference type="InterPro" id="IPR000644">
    <property type="entry name" value="CBS_dom"/>
</dbReference>
<keyword evidence="9 12" id="KW-0129">CBS domain</keyword>
<evidence type="ECO:0000256" key="12">
    <source>
        <dbReference type="PROSITE-ProRule" id="PRU00703"/>
    </source>
</evidence>
<feature type="domain" description="CBS" evidence="15">
    <location>
        <begin position="157"/>
        <end position="214"/>
    </location>
</feature>
<evidence type="ECO:0000313" key="17">
    <source>
        <dbReference type="Proteomes" id="UP001303902"/>
    </source>
</evidence>
<sequence>MWESKFTREGLTFDDVLLVPGASEVLPKDVSLSVNLTKKITLNIPIISAGMDTVTESKMAISMARQGGLGVIHKNMSIEEQAEQVVTVKRSENGVITNPFFLTPEHQVFDAEHLMGKYRISGVPIVNNMDEMKLVGILTNRDLRFIQDYSMIINEVMTKENLVTAAVGTTLEDAEKILQKYKIEKLPIVDDNGILKGLITIKDIEKVIEFPNAAKDKQGRLLVGAAVGVTSDTMVRVAKLVSAEVDVIVIDTAHGHSKGVLETVAQIRREYPDLDIVAGNVATAEGTAALYEAGADVVKVGIGPGSICTTRVVAGVGVPQITAVYECASEARKHGKTIIADGGIKYSGDIVKALAAGGHVVMLGSLLAGTTESPGDTEIYQGRRFKVYRGMGSVGAMEHGSKDRYFQEDAKKLVPEGIEGRMPYKGPLSDSIHQLVGGIRAGMGYCGTKDLEDLRERAQFIRMTGAGLRESHPHQVHITKEAPNYSIS</sequence>
<evidence type="ECO:0000256" key="11">
    <source>
        <dbReference type="HAMAP-Rule" id="MF_01964"/>
    </source>
</evidence>
<keyword evidence="6 11" id="KW-0630">Potassium</keyword>
<comment type="caution">
    <text evidence="11">Lacks conserved residue(s) required for the propagation of feature annotation.</text>
</comment>
<feature type="binding site" evidence="11">
    <location>
        <position position="251"/>
    </location>
    <ligand>
        <name>NAD(+)</name>
        <dbReference type="ChEBI" id="CHEBI:57540"/>
    </ligand>
</feature>
<comment type="cofactor">
    <cofactor evidence="1 11">
        <name>K(+)</name>
        <dbReference type="ChEBI" id="CHEBI:29103"/>
    </cofactor>
</comment>
<dbReference type="InterPro" id="IPR005990">
    <property type="entry name" value="IMP_DH"/>
</dbReference>
<protein>
    <recommendedName>
        <fullName evidence="11 14">Inosine-5'-monophosphate dehydrogenase</fullName>
        <shortName evidence="11">IMP dehydrogenase</shortName>
        <shortName evidence="11">IMPD</shortName>
        <shortName evidence="11">IMPDH</shortName>
        <ecNumber evidence="11 14">1.1.1.205</ecNumber>
    </recommendedName>
</protein>
<dbReference type="HAMAP" id="MF_01964">
    <property type="entry name" value="IMPDH"/>
    <property type="match status" value="1"/>
</dbReference>
<dbReference type="CDD" id="cd04601">
    <property type="entry name" value="CBS_pair_IMPDH"/>
    <property type="match status" value="1"/>
</dbReference>
<comment type="subunit">
    <text evidence="11">Homotetramer.</text>
</comment>
<feature type="binding site" description="in other chain" evidence="11">
    <location>
        <position position="308"/>
    </location>
    <ligand>
        <name>K(+)</name>
        <dbReference type="ChEBI" id="CHEBI:29103"/>
        <note>ligand shared between two tetrameric partners</note>
    </ligand>
</feature>
<dbReference type="InterPro" id="IPR001093">
    <property type="entry name" value="IMP_DH_GMPRt"/>
</dbReference>
<feature type="binding site" evidence="11">
    <location>
        <position position="416"/>
    </location>
    <ligand>
        <name>IMP</name>
        <dbReference type="ChEBI" id="CHEBI:58053"/>
    </ligand>
</feature>
<dbReference type="PANTHER" id="PTHR11911">
    <property type="entry name" value="INOSINE-5-MONOPHOSPHATE DEHYDROGENASE RELATED"/>
    <property type="match status" value="1"/>
</dbReference>
<dbReference type="SUPFAM" id="SSF51412">
    <property type="entry name" value="Inosine monophosphate dehydrogenase (IMPDH)"/>
    <property type="match status" value="2"/>
</dbReference>
<dbReference type="NCBIfam" id="TIGR01302">
    <property type="entry name" value="IMP_dehydrog"/>
    <property type="match status" value="1"/>
</dbReference>
<accession>A0ABZ0L613</accession>
<evidence type="ECO:0000259" key="15">
    <source>
        <dbReference type="PROSITE" id="PS51371"/>
    </source>
</evidence>
<evidence type="ECO:0000256" key="1">
    <source>
        <dbReference type="ARBA" id="ARBA00001958"/>
    </source>
</evidence>
<gene>
    <name evidence="11 16" type="primary">guaB</name>
    <name evidence="16" type="ORF">QWT69_00060</name>
</gene>
<evidence type="ECO:0000313" key="16">
    <source>
        <dbReference type="EMBL" id="WOV87575.1"/>
    </source>
</evidence>
<dbReference type="RefSeq" id="WP_317967823.1">
    <property type="nucleotide sequence ID" value="NZ_CP129118.1"/>
</dbReference>
<keyword evidence="7 11" id="KW-0560">Oxidoreductase</keyword>
<feature type="binding site" evidence="11">
    <location>
        <begin position="301"/>
        <end position="303"/>
    </location>
    <ligand>
        <name>NAD(+)</name>
        <dbReference type="ChEBI" id="CHEBI:57540"/>
    </ligand>
</feature>
<dbReference type="EMBL" id="CP129118">
    <property type="protein sequence ID" value="WOV87575.1"/>
    <property type="molecule type" value="Genomic_DNA"/>
</dbReference>
<keyword evidence="3 11" id="KW-0479">Metal-binding</keyword>
<comment type="activity regulation">
    <text evidence="11">Mycophenolic acid (MPA) is a non-competitive inhibitor that prevents formation of the closed enzyme conformation by binding to the same site as the amobile flap. In contrast, mizoribine monophosphate (MZP) is a competitive inhibitor that induces the closed conformation. MPA is a potent inhibitor of mammalian IMPDHs but a poor inhibitor of the bacterial enzymes. MZP is a more potent inhibitor of bacterial IMPDH.</text>
</comment>
<feature type="binding site" description="in other chain" evidence="11">
    <location>
        <position position="305"/>
    </location>
    <ligand>
        <name>K(+)</name>
        <dbReference type="ChEBI" id="CHEBI:29103"/>
        <note>ligand shared between two tetrameric partners</note>
    </ligand>
</feature>
<dbReference type="PROSITE" id="PS00487">
    <property type="entry name" value="IMP_DH_GMP_RED"/>
    <property type="match status" value="1"/>
</dbReference>
<evidence type="ECO:0000256" key="14">
    <source>
        <dbReference type="RuleBase" id="RU003928"/>
    </source>
</evidence>
<keyword evidence="4 11" id="KW-0332">GMP biosynthesis</keyword>
<dbReference type="PIRSF" id="PIRSF000130">
    <property type="entry name" value="IMPDH"/>
    <property type="match status" value="1"/>
</dbReference>
<evidence type="ECO:0000256" key="8">
    <source>
        <dbReference type="ARBA" id="ARBA00023027"/>
    </source>
</evidence>
<evidence type="ECO:0000256" key="3">
    <source>
        <dbReference type="ARBA" id="ARBA00022723"/>
    </source>
</evidence>
<dbReference type="CDD" id="cd00381">
    <property type="entry name" value="IMPDH"/>
    <property type="match status" value="1"/>
</dbReference>
<feature type="binding site" evidence="11">
    <location>
        <position position="472"/>
    </location>
    <ligand>
        <name>K(+)</name>
        <dbReference type="ChEBI" id="CHEBI:29103"/>
        <note>ligand shared between two tetrameric partners</note>
    </ligand>
</feature>
<feature type="domain" description="CBS" evidence="15">
    <location>
        <begin position="95"/>
        <end position="156"/>
    </location>
</feature>
<dbReference type="SMART" id="SM00116">
    <property type="entry name" value="CBS"/>
    <property type="match status" value="2"/>
</dbReference>
<dbReference type="EC" id="1.1.1.205" evidence="11 14"/>
<feature type="binding site" evidence="11">
    <location>
        <begin position="341"/>
        <end position="343"/>
    </location>
    <ligand>
        <name>IMP</name>
        <dbReference type="ChEBI" id="CHEBI:58053"/>
    </ligand>
</feature>
<keyword evidence="5 11" id="KW-0658">Purine biosynthesis</keyword>
<keyword evidence="17" id="KW-1185">Reference proteome</keyword>
<reference evidence="16 17" key="1">
    <citation type="submission" date="2023-06" db="EMBL/GenBank/DDBJ databases">
        <title>Sporosarcina sp. nov., isolated from Korean tranditional fermented seafood 'Jeotgal'.</title>
        <authorList>
            <person name="Yang A.I."/>
            <person name="Shin N.-R."/>
        </authorList>
    </citation>
    <scope>NUCLEOTIDE SEQUENCE [LARGE SCALE GENOMIC DNA]</scope>
    <source>
        <strain evidence="16 17">T2O-4</strain>
    </source>
</reference>
<feature type="active site" description="Thioimidate intermediate" evidence="11">
    <location>
        <position position="308"/>
    </location>
</feature>
<feature type="binding site" evidence="11">
    <location>
        <position position="470"/>
    </location>
    <ligand>
        <name>K(+)</name>
        <dbReference type="ChEBI" id="CHEBI:29103"/>
        <note>ligand shared between two tetrameric partners</note>
    </ligand>
</feature>
<feature type="binding site" description="in other chain" evidence="11">
    <location>
        <position position="303"/>
    </location>
    <ligand>
        <name>K(+)</name>
        <dbReference type="ChEBI" id="CHEBI:29103"/>
        <note>ligand shared between two tetrameric partners</note>
    </ligand>
</feature>
<evidence type="ECO:0000256" key="5">
    <source>
        <dbReference type="ARBA" id="ARBA00022755"/>
    </source>
</evidence>
<dbReference type="Gene3D" id="3.20.20.70">
    <property type="entry name" value="Aldolase class I"/>
    <property type="match status" value="1"/>
</dbReference>
<evidence type="ECO:0000256" key="6">
    <source>
        <dbReference type="ARBA" id="ARBA00022958"/>
    </source>
</evidence>
<dbReference type="Proteomes" id="UP001303902">
    <property type="component" value="Chromosome"/>
</dbReference>
<dbReference type="GO" id="GO:0003938">
    <property type="term" value="F:IMP dehydrogenase activity"/>
    <property type="evidence" value="ECO:0007669"/>
    <property type="project" value="UniProtKB-EC"/>
</dbReference>
<evidence type="ECO:0000256" key="2">
    <source>
        <dbReference type="ARBA" id="ARBA00005502"/>
    </source>
</evidence>
<keyword evidence="8 11" id="KW-0520">NAD</keyword>